<dbReference type="GO" id="GO:0016877">
    <property type="term" value="F:ligase activity, forming carbon-sulfur bonds"/>
    <property type="evidence" value="ECO:0007669"/>
    <property type="project" value="UniProtKB-ARBA"/>
</dbReference>
<dbReference type="InterPro" id="IPR020845">
    <property type="entry name" value="AMP-binding_CS"/>
</dbReference>
<dbReference type="PANTHER" id="PTHR43767">
    <property type="entry name" value="LONG-CHAIN-FATTY-ACID--COA LIGASE"/>
    <property type="match status" value="1"/>
</dbReference>
<dbReference type="AlphaFoldDB" id="A0A4P6P8L8"/>
<reference evidence="3 4" key="1">
    <citation type="submission" date="2018-12" db="EMBL/GenBank/DDBJ databases">
        <title>Complete genome of Litorilituus sediminis.</title>
        <authorList>
            <person name="Liu A."/>
            <person name="Rong J."/>
        </authorList>
    </citation>
    <scope>NUCLEOTIDE SEQUENCE [LARGE SCALE GENOMIC DNA]</scope>
    <source>
        <strain evidence="3 4">JCM 17549</strain>
    </source>
</reference>
<feature type="domain" description="AMP-binding enzyme C-terminal" evidence="2">
    <location>
        <begin position="443"/>
        <end position="521"/>
    </location>
</feature>
<dbReference type="InterPro" id="IPR000873">
    <property type="entry name" value="AMP-dep_synth/lig_dom"/>
</dbReference>
<dbReference type="Pfam" id="PF00501">
    <property type="entry name" value="AMP-binding"/>
    <property type="match status" value="1"/>
</dbReference>
<dbReference type="RefSeq" id="WP_130602982.1">
    <property type="nucleotide sequence ID" value="NZ_CP034759.1"/>
</dbReference>
<evidence type="ECO:0000259" key="1">
    <source>
        <dbReference type="Pfam" id="PF00501"/>
    </source>
</evidence>
<dbReference type="InterPro" id="IPR017529">
    <property type="entry name" value="AcylCoA_ligase_PEP_1"/>
</dbReference>
<evidence type="ECO:0000313" key="4">
    <source>
        <dbReference type="Proteomes" id="UP000290244"/>
    </source>
</evidence>
<dbReference type="Gene3D" id="3.40.50.12780">
    <property type="entry name" value="N-terminal domain of ligase-like"/>
    <property type="match status" value="1"/>
</dbReference>
<dbReference type="Pfam" id="PF13193">
    <property type="entry name" value="AMP-binding_C"/>
    <property type="match status" value="1"/>
</dbReference>
<dbReference type="InterPro" id="IPR050237">
    <property type="entry name" value="ATP-dep_AMP-bd_enzyme"/>
</dbReference>
<organism evidence="3 4">
    <name type="scientific">Litorilituus sediminis</name>
    <dbReference type="NCBI Taxonomy" id="718192"/>
    <lineage>
        <taxon>Bacteria</taxon>
        <taxon>Pseudomonadati</taxon>
        <taxon>Pseudomonadota</taxon>
        <taxon>Gammaproteobacteria</taxon>
        <taxon>Alteromonadales</taxon>
        <taxon>Colwelliaceae</taxon>
        <taxon>Litorilituus</taxon>
    </lineage>
</organism>
<dbReference type="InterPro" id="IPR042099">
    <property type="entry name" value="ANL_N_sf"/>
</dbReference>
<name>A0A4P6P8L8_9GAMM</name>
<keyword evidence="3" id="KW-0436">Ligase</keyword>
<gene>
    <name evidence="3" type="ORF">EMK97_13375</name>
</gene>
<dbReference type="InterPro" id="IPR045851">
    <property type="entry name" value="AMP-bd_C_sf"/>
</dbReference>
<dbReference type="EMBL" id="CP034759">
    <property type="protein sequence ID" value="QBG36639.1"/>
    <property type="molecule type" value="Genomic_DNA"/>
</dbReference>
<keyword evidence="4" id="KW-1185">Reference proteome</keyword>
<evidence type="ECO:0000313" key="3">
    <source>
        <dbReference type="EMBL" id="QBG36639.1"/>
    </source>
</evidence>
<evidence type="ECO:0000259" key="2">
    <source>
        <dbReference type="Pfam" id="PF13193"/>
    </source>
</evidence>
<dbReference type="KEGG" id="lsd:EMK97_13375"/>
<dbReference type="Gene3D" id="3.30.300.30">
    <property type="match status" value="1"/>
</dbReference>
<dbReference type="OrthoDB" id="9803968at2"/>
<dbReference type="NCBIfam" id="TIGR03098">
    <property type="entry name" value="ligase_PEP_1"/>
    <property type="match status" value="1"/>
</dbReference>
<feature type="domain" description="AMP-dependent synthetase/ligase" evidence="1">
    <location>
        <begin position="12"/>
        <end position="381"/>
    </location>
</feature>
<protein>
    <submittedName>
        <fullName evidence="3">Acyl-CoA ligase (AMP-forming), exosortase A system-associated</fullName>
    </submittedName>
</protein>
<sequence>MLSCVHDLLIQSALQRPNAVAVQIKDAAINYQDLQQQTYTVAKGFLALGLKADERVAIYLPKVVENIQALLACSYTHSIFVPINPVLKSPQVQHIVDDCQVKIIITNKARLQAIKSLLAKNSSLEVILVTDANEEELQAFTQTNAIKQRLLTWQALLILANETGHAIKTNSASSKDTAAILYTSGSTGKAKGVMLSHHNLVLGAQSVAQYLSLTEQDKILTVLPLSFDYGLNQLLSCLLVGGQCILLDYLLANDVIKAINKHQITGLAAVPPLWSQLAKARWLDASSVRYFTNSGGVLNTSVLEQLRKVMPNAEPYLMYGLTEAFRSTYLAPNMLDKKQGSMGKAIPHAKVLVLRNDGSECDDDEVGELVHLGPLVSQGYWQDSAKTDAKFKPVAKHLCQEFLCNKAVFSGDLVKRDSDGYLYFVSRADEMIKSSGYRISPTEIEEQLSQAEYINELVAFGVPDEELGQAIMVVASSTVQEKAKTELQEALLKQAKISLPNYMLPKEIIILDELPKNANGKIDRSKLKQGYYSQYTHS</sequence>
<proteinExistence type="predicted"/>
<dbReference type="PROSITE" id="PS00455">
    <property type="entry name" value="AMP_BINDING"/>
    <property type="match status" value="1"/>
</dbReference>
<accession>A0A4P6P8L8</accession>
<dbReference type="SUPFAM" id="SSF56801">
    <property type="entry name" value="Acetyl-CoA synthetase-like"/>
    <property type="match status" value="1"/>
</dbReference>
<dbReference type="Proteomes" id="UP000290244">
    <property type="component" value="Chromosome"/>
</dbReference>
<dbReference type="PANTHER" id="PTHR43767:SF10">
    <property type="entry name" value="SURFACTIN SYNTHASE SUBUNIT 1"/>
    <property type="match status" value="1"/>
</dbReference>
<dbReference type="InterPro" id="IPR025110">
    <property type="entry name" value="AMP-bd_C"/>
</dbReference>